<dbReference type="NCBIfam" id="TIGR04474">
    <property type="entry name" value="tcm_partner"/>
    <property type="match status" value="1"/>
</dbReference>
<evidence type="ECO:0000313" key="2">
    <source>
        <dbReference type="EMBL" id="WEK21066.1"/>
    </source>
</evidence>
<dbReference type="EMBL" id="CP119313">
    <property type="protein sequence ID" value="WEK21066.1"/>
    <property type="molecule type" value="Genomic_DNA"/>
</dbReference>
<dbReference type="AlphaFoldDB" id="A0AAJ5WAJ9"/>
<reference evidence="2" key="1">
    <citation type="submission" date="2023-03" db="EMBL/GenBank/DDBJ databases">
        <title>Andean soil-derived lignocellulolytic bacterial consortium as a source of novel taxa and putative plastic-active enzymes.</title>
        <authorList>
            <person name="Diaz-Garcia L."/>
            <person name="Chuvochina M."/>
            <person name="Feuerriegel G."/>
            <person name="Bunk B."/>
            <person name="Sproer C."/>
            <person name="Streit W.R."/>
            <person name="Rodriguez L.M."/>
            <person name="Overmann J."/>
            <person name="Jimenez D.J."/>
        </authorList>
    </citation>
    <scope>NUCLEOTIDE SEQUENCE</scope>
    <source>
        <strain evidence="2">MAG 3858</strain>
    </source>
</reference>
<dbReference type="Proteomes" id="UP001214530">
    <property type="component" value="Chromosome"/>
</dbReference>
<gene>
    <name evidence="2" type="primary">tcmP</name>
    <name evidence="2" type="ORF">P0Y49_07925</name>
</gene>
<sequence length="376" mass="43759">MSAIDLHSKPFDEETITKLEIFENYAQAWLPTFIMRPNPGSKICIFDFFAGTGYDKNGVPGSPIRFLRKILEQRGNMFQKNVKVHLYLNEYEPTKRHQQKFELLKKSCEEFLDDNPGLKHLVEISYSNEDCETLFPKLISEINKYPSLVYLDQNGVKFAGEKYFLALEETTTTDFLYFISSSYFWRFGDKEEFKKHLNIDMEDAKKDPYKHIHRNILAQLKTKIPLKSKLKLYPFSIKKDPNIHGIIFGAKHPRAVDKFLTVAWEKNTTNGQANFDIDDDASKQQMDLFSGKKPTKIERFQDEVREKIIMGELINNKQLYDFTLEQGHIGAHATSALKSMKIKKEVNYDSSSPLVNYDTVYKKRKILAYSVLGKKQ</sequence>
<organism evidence="2 3">
    <name type="scientific">Candidatus Pedobacter colombiensis</name>
    <dbReference type="NCBI Taxonomy" id="3121371"/>
    <lineage>
        <taxon>Bacteria</taxon>
        <taxon>Pseudomonadati</taxon>
        <taxon>Bacteroidota</taxon>
        <taxon>Sphingobacteriia</taxon>
        <taxon>Sphingobacteriales</taxon>
        <taxon>Sphingobacteriaceae</taxon>
        <taxon>Pedobacter</taxon>
    </lineage>
</organism>
<protein>
    <submittedName>
        <fullName evidence="2">Three-Cys-motif partner protein TcmP</fullName>
    </submittedName>
</protein>
<feature type="domain" description="GMT-like wHTH" evidence="1">
    <location>
        <begin position="277"/>
        <end position="351"/>
    </location>
</feature>
<dbReference type="InterPro" id="IPR031009">
    <property type="entry name" value="Tcm_partner"/>
</dbReference>
<proteinExistence type="predicted"/>
<evidence type="ECO:0000259" key="1">
    <source>
        <dbReference type="Pfam" id="PF22560"/>
    </source>
</evidence>
<name>A0AAJ5WAJ9_9SPHI</name>
<dbReference type="Pfam" id="PF22560">
    <property type="entry name" value="GMT-wHTH"/>
    <property type="match status" value="1"/>
</dbReference>
<accession>A0AAJ5WAJ9</accession>
<dbReference type="InterPro" id="IPR054339">
    <property type="entry name" value="GMT_wHTH"/>
</dbReference>
<evidence type="ECO:0000313" key="3">
    <source>
        <dbReference type="Proteomes" id="UP001214530"/>
    </source>
</evidence>